<dbReference type="InterPro" id="IPR006058">
    <property type="entry name" value="2Fe2S_fd_BS"/>
</dbReference>
<comment type="similarity">
    <text evidence="10">In the N-terminal section; belongs to the FAD-binding oxidoreductase type 6 family.</text>
</comment>
<dbReference type="PROSITE" id="PS51085">
    <property type="entry name" value="2FE2S_FER_2"/>
    <property type="match status" value="1"/>
</dbReference>
<sequence length="362" mass="39242">MDIDFAQKQDGSVSRDTWDPEHDDTLVCLDVHQETHDVKSFTFASPQGKRFSFDGGQYFLFDFPIGDDAEARCYSISSSPHRSNAFTVTVKRVVNGRISNWLHDNMQSGMTVKAQGPLGYFVCPRVAAPKLLLLSGGSGITPVMSILRGLADRCEPADIVFLHAARSPVDLIFRNELSCLAARMKGLRLQFLPESVDGEPHWPGLTGRISPEFLKLAVPDIAERTVMCCGPAPFMAAARSITAQLGVPQGSYIEESFDAAIIEEPAAIGEATMPNKVFQVEFAKQSKKIAVADDQTVLSCAKKSGVRLPSSCSNGVCGTCKSKLVSGAVDMNHNGGIRQREIDAGLFLPCCSKPLSDLVIDR</sequence>
<dbReference type="InterPro" id="IPR017927">
    <property type="entry name" value="FAD-bd_FR_type"/>
</dbReference>
<dbReference type="InterPro" id="IPR001433">
    <property type="entry name" value="OxRdtase_FAD/NAD-bd"/>
</dbReference>
<dbReference type="InterPro" id="IPR012675">
    <property type="entry name" value="Beta-grasp_dom_sf"/>
</dbReference>
<dbReference type="Pfam" id="PF00111">
    <property type="entry name" value="Fer2"/>
    <property type="match status" value="1"/>
</dbReference>
<dbReference type="InterPro" id="IPR036010">
    <property type="entry name" value="2Fe-2S_ferredoxin-like_sf"/>
</dbReference>
<reference evidence="13 14" key="1">
    <citation type="submission" date="2015-11" db="EMBL/GenBank/DDBJ databases">
        <title>Draft Genome Sequence of the Strain BR 10423 (Rhizobium sp.) isolated from nodules of Mimosa pudica.</title>
        <authorList>
            <person name="Barauna A.C."/>
            <person name="Zilli J.E."/>
            <person name="Simoes-Araujo J.L."/>
            <person name="Reis V.M."/>
            <person name="James E.K."/>
            <person name="Reis F.B.Jr."/>
            <person name="Rouws L.F."/>
            <person name="Passos S.R."/>
            <person name="Gois S.R."/>
        </authorList>
    </citation>
    <scope>NUCLEOTIDE SEQUENCE [LARGE SCALE GENOMIC DNA]</scope>
    <source>
        <strain evidence="13 14">BR10423</strain>
    </source>
</reference>
<dbReference type="AlphaFoldDB" id="A0A109K432"/>
<dbReference type="PRINTS" id="PR00371">
    <property type="entry name" value="FPNCR"/>
</dbReference>
<gene>
    <name evidence="13" type="ORF">AS026_00635</name>
</gene>
<evidence type="ECO:0000256" key="4">
    <source>
        <dbReference type="ARBA" id="ARBA00022723"/>
    </source>
</evidence>
<dbReference type="InterPro" id="IPR050415">
    <property type="entry name" value="MRET"/>
</dbReference>
<proteinExistence type="inferred from homology"/>
<dbReference type="Gene3D" id="3.10.20.30">
    <property type="match status" value="1"/>
</dbReference>
<dbReference type="GO" id="GO:0046872">
    <property type="term" value="F:metal ion binding"/>
    <property type="evidence" value="ECO:0007669"/>
    <property type="project" value="UniProtKB-KW"/>
</dbReference>
<dbReference type="InterPro" id="IPR001041">
    <property type="entry name" value="2Fe-2S_ferredoxin-type"/>
</dbReference>
<name>A0A109K432_9HYPH</name>
<keyword evidence="7" id="KW-0408">Iron</keyword>
<keyword evidence="8" id="KW-0411">Iron-sulfur</keyword>
<dbReference type="Proteomes" id="UP000068164">
    <property type="component" value="Unassembled WGS sequence"/>
</dbReference>
<comment type="cofactor">
    <cofactor evidence="1">
        <name>FAD</name>
        <dbReference type="ChEBI" id="CHEBI:57692"/>
    </cofactor>
</comment>
<evidence type="ECO:0000256" key="1">
    <source>
        <dbReference type="ARBA" id="ARBA00001974"/>
    </source>
</evidence>
<keyword evidence="5" id="KW-0274">FAD</keyword>
<dbReference type="Gene3D" id="2.40.30.10">
    <property type="entry name" value="Translation factors"/>
    <property type="match status" value="1"/>
</dbReference>
<evidence type="ECO:0000313" key="13">
    <source>
        <dbReference type="EMBL" id="KWV60343.1"/>
    </source>
</evidence>
<dbReference type="CDD" id="cd00207">
    <property type="entry name" value="fer2"/>
    <property type="match status" value="1"/>
</dbReference>
<keyword evidence="2" id="KW-0285">Flavoprotein</keyword>
<evidence type="ECO:0000256" key="8">
    <source>
        <dbReference type="ARBA" id="ARBA00023014"/>
    </source>
</evidence>
<protein>
    <submittedName>
        <fullName evidence="13">Hybrid-cluster NAD(P)-dependent oxidoreductase</fullName>
    </submittedName>
</protein>
<organism evidence="13 14">
    <name type="scientific">Rhizobium altiplani</name>
    <dbReference type="NCBI Taxonomy" id="1864509"/>
    <lineage>
        <taxon>Bacteria</taxon>
        <taxon>Pseudomonadati</taxon>
        <taxon>Pseudomonadota</taxon>
        <taxon>Alphaproteobacteria</taxon>
        <taxon>Hyphomicrobiales</taxon>
        <taxon>Rhizobiaceae</taxon>
        <taxon>Rhizobium/Agrobacterium group</taxon>
        <taxon>Rhizobium</taxon>
    </lineage>
</organism>
<evidence type="ECO:0000313" key="14">
    <source>
        <dbReference type="Proteomes" id="UP000068164"/>
    </source>
</evidence>
<evidence type="ECO:0000256" key="7">
    <source>
        <dbReference type="ARBA" id="ARBA00023004"/>
    </source>
</evidence>
<feature type="domain" description="FAD-binding FR-type" evidence="12">
    <location>
        <begin position="21"/>
        <end position="124"/>
    </location>
</feature>
<dbReference type="InterPro" id="IPR039261">
    <property type="entry name" value="FNR_nucleotide-bd"/>
</dbReference>
<dbReference type="GO" id="GO:0051537">
    <property type="term" value="F:2 iron, 2 sulfur cluster binding"/>
    <property type="evidence" value="ECO:0007669"/>
    <property type="project" value="UniProtKB-KW"/>
</dbReference>
<feature type="domain" description="2Fe-2S ferredoxin-type" evidence="11">
    <location>
        <begin position="278"/>
        <end position="362"/>
    </location>
</feature>
<evidence type="ECO:0000259" key="11">
    <source>
        <dbReference type="PROSITE" id="PS51085"/>
    </source>
</evidence>
<comment type="caution">
    <text evidence="13">The sequence shown here is derived from an EMBL/GenBank/DDBJ whole genome shotgun (WGS) entry which is preliminary data.</text>
</comment>
<dbReference type="RefSeq" id="WP_062368326.1">
    <property type="nucleotide sequence ID" value="NZ_LNCD01000001.1"/>
</dbReference>
<dbReference type="InterPro" id="IPR017938">
    <property type="entry name" value="Riboflavin_synthase-like_b-brl"/>
</dbReference>
<keyword evidence="3" id="KW-0001">2Fe-2S</keyword>
<comment type="cofactor">
    <cofactor evidence="9">
        <name>[2Fe-2S] cluster</name>
        <dbReference type="ChEBI" id="CHEBI:190135"/>
    </cofactor>
</comment>
<dbReference type="InterPro" id="IPR008333">
    <property type="entry name" value="Cbr1-like_FAD-bd_dom"/>
</dbReference>
<keyword evidence="4" id="KW-0479">Metal-binding</keyword>
<dbReference type="PRINTS" id="PR00406">
    <property type="entry name" value="CYTB5RDTASE"/>
</dbReference>
<keyword evidence="14" id="KW-1185">Reference proteome</keyword>
<dbReference type="InterPro" id="IPR001709">
    <property type="entry name" value="Flavoprot_Pyr_Nucl_cyt_Rdtase"/>
</dbReference>
<dbReference type="SUPFAM" id="SSF54292">
    <property type="entry name" value="2Fe-2S ferredoxin-like"/>
    <property type="match status" value="1"/>
</dbReference>
<dbReference type="PROSITE" id="PS00197">
    <property type="entry name" value="2FE2S_FER_1"/>
    <property type="match status" value="1"/>
</dbReference>
<evidence type="ECO:0000259" key="12">
    <source>
        <dbReference type="PROSITE" id="PS51384"/>
    </source>
</evidence>
<dbReference type="PROSITE" id="PS51384">
    <property type="entry name" value="FAD_FR"/>
    <property type="match status" value="1"/>
</dbReference>
<evidence type="ECO:0000256" key="10">
    <source>
        <dbReference type="ARBA" id="ARBA00061434"/>
    </source>
</evidence>
<dbReference type="OrthoDB" id="9796486at2"/>
<dbReference type="PANTHER" id="PTHR47354">
    <property type="entry name" value="NADH OXIDOREDUCTASE HCR"/>
    <property type="match status" value="1"/>
</dbReference>
<dbReference type="Pfam" id="PF00970">
    <property type="entry name" value="FAD_binding_6"/>
    <property type="match status" value="1"/>
</dbReference>
<accession>A0A109K432</accession>
<dbReference type="CDD" id="cd06215">
    <property type="entry name" value="FNR_iron_sulfur_binding_1"/>
    <property type="match status" value="1"/>
</dbReference>
<evidence type="ECO:0000256" key="9">
    <source>
        <dbReference type="ARBA" id="ARBA00034078"/>
    </source>
</evidence>
<dbReference type="Gene3D" id="3.40.50.80">
    <property type="entry name" value="Nucleotide-binding domain of ferredoxin-NADP reductase (FNR) module"/>
    <property type="match status" value="1"/>
</dbReference>
<dbReference type="PANTHER" id="PTHR47354:SF6">
    <property type="entry name" value="NADH OXIDOREDUCTASE HCR"/>
    <property type="match status" value="1"/>
</dbReference>
<evidence type="ECO:0000256" key="6">
    <source>
        <dbReference type="ARBA" id="ARBA00023002"/>
    </source>
</evidence>
<dbReference type="GO" id="GO:0016491">
    <property type="term" value="F:oxidoreductase activity"/>
    <property type="evidence" value="ECO:0007669"/>
    <property type="project" value="UniProtKB-KW"/>
</dbReference>
<evidence type="ECO:0000256" key="2">
    <source>
        <dbReference type="ARBA" id="ARBA00022630"/>
    </source>
</evidence>
<dbReference type="SUPFAM" id="SSF63380">
    <property type="entry name" value="Riboflavin synthase domain-like"/>
    <property type="match status" value="1"/>
</dbReference>
<dbReference type="Pfam" id="PF00175">
    <property type="entry name" value="NAD_binding_1"/>
    <property type="match status" value="1"/>
</dbReference>
<keyword evidence="6" id="KW-0560">Oxidoreductase</keyword>
<dbReference type="SUPFAM" id="SSF52343">
    <property type="entry name" value="Ferredoxin reductase-like, C-terminal NADP-linked domain"/>
    <property type="match status" value="1"/>
</dbReference>
<evidence type="ECO:0000256" key="5">
    <source>
        <dbReference type="ARBA" id="ARBA00022827"/>
    </source>
</evidence>
<evidence type="ECO:0000256" key="3">
    <source>
        <dbReference type="ARBA" id="ARBA00022714"/>
    </source>
</evidence>
<dbReference type="EMBL" id="LNCD01000001">
    <property type="protein sequence ID" value="KWV60343.1"/>
    <property type="molecule type" value="Genomic_DNA"/>
</dbReference>